<dbReference type="PATRIC" id="fig|33935.3.peg.1652"/>
<sequence length="117" mass="13339">MCINNNFIEDQAFHITEKILGNSIYKVVRIEGSRSNTHNQKSNGENLITKLILEDENGVFYSIKPDQFGLMFANGEVSYKKYCRLQKKDDLKVISYSIIGMGIIISMMIGLMKLLLV</sequence>
<protein>
    <submittedName>
        <fullName evidence="2">Uncharacterized protein</fullName>
    </submittedName>
</protein>
<keyword evidence="3" id="KW-1185">Reference proteome</keyword>
<feature type="transmembrane region" description="Helical" evidence="1">
    <location>
        <begin position="93"/>
        <end position="116"/>
    </location>
</feature>
<dbReference type="Proteomes" id="UP000037977">
    <property type="component" value="Unassembled WGS sequence"/>
</dbReference>
<accession>A0A0M9DN23</accession>
<evidence type="ECO:0000313" key="3">
    <source>
        <dbReference type="Proteomes" id="UP000037977"/>
    </source>
</evidence>
<proteinExistence type="predicted"/>
<reference evidence="2 3" key="1">
    <citation type="submission" date="2015-07" db="EMBL/GenBank/DDBJ databases">
        <title>Genome sequencing project for genomic taxonomy and phylogenomics of Bacillus-like bacteria.</title>
        <authorList>
            <person name="Liu B."/>
            <person name="Wang J."/>
            <person name="Zhu Y."/>
            <person name="Liu G."/>
            <person name="Chen Q."/>
            <person name="Chen Z."/>
            <person name="Che J."/>
            <person name="Ge C."/>
            <person name="Shi H."/>
            <person name="Pan Z."/>
            <person name="Liu X."/>
        </authorList>
    </citation>
    <scope>NUCLEOTIDE SEQUENCE [LARGE SCALE GENOMIC DNA]</scope>
    <source>
        <strain evidence="2 3">DSM 54</strain>
    </source>
</reference>
<keyword evidence="1" id="KW-0812">Transmembrane</keyword>
<keyword evidence="1" id="KW-0472">Membrane</keyword>
<dbReference type="AlphaFoldDB" id="A0A0M9DN23"/>
<organism evidence="2 3">
    <name type="scientific">Lysinibacillus macroides</name>
    <dbReference type="NCBI Taxonomy" id="33935"/>
    <lineage>
        <taxon>Bacteria</taxon>
        <taxon>Bacillati</taxon>
        <taxon>Bacillota</taxon>
        <taxon>Bacilli</taxon>
        <taxon>Bacillales</taxon>
        <taxon>Bacillaceae</taxon>
        <taxon>Lysinibacillus</taxon>
    </lineage>
</organism>
<name>A0A0M9DN23_9BACI</name>
<evidence type="ECO:0000313" key="2">
    <source>
        <dbReference type="EMBL" id="KOY84249.1"/>
    </source>
</evidence>
<dbReference type="OrthoDB" id="2427947at2"/>
<keyword evidence="1" id="KW-1133">Transmembrane helix</keyword>
<dbReference type="EMBL" id="LGCI01000001">
    <property type="protein sequence ID" value="KOY84249.1"/>
    <property type="molecule type" value="Genomic_DNA"/>
</dbReference>
<evidence type="ECO:0000256" key="1">
    <source>
        <dbReference type="SAM" id="Phobius"/>
    </source>
</evidence>
<gene>
    <name evidence="2" type="ORF">ADM90_00145</name>
</gene>
<comment type="caution">
    <text evidence="2">The sequence shown here is derived from an EMBL/GenBank/DDBJ whole genome shotgun (WGS) entry which is preliminary data.</text>
</comment>